<dbReference type="GO" id="GO:0003964">
    <property type="term" value="F:RNA-directed DNA polymerase activity"/>
    <property type="evidence" value="ECO:0007669"/>
    <property type="project" value="UniProtKB-KW"/>
</dbReference>
<comment type="caution">
    <text evidence="2">The sequence shown here is derived from an EMBL/GenBank/DDBJ whole genome shotgun (WGS) entry which is preliminary data.</text>
</comment>
<dbReference type="PROSITE" id="PS50878">
    <property type="entry name" value="RT_POL"/>
    <property type="match status" value="1"/>
</dbReference>
<sequence length="436" mass="48303">MMLDINHSPGQLEMLQNEKAYRRAIHRDRVRYNQHMVTLRESIAAGDAKTAALAQDWLLTSPSSKRTAIAQLLIAGKDIDVWTYQDVKALADTVTLFEPIAEPVTVFAKEKTSKRGFRAIFSFGDRHRVGQRMLANLIESHTFKRSYQHFDDGVPKAIKRVLAQIDAGQVWLAHLDIKDFFPSFTIEGLTDFLPLPQTVVEAALTGRNMMLECASSPQGLSPQHLIEEARRGLPQGAASSPAISHLCVSQLALDVAILEHLINYEDDFLILAKSKAELGSRIGALTDAVGNLPGGQFELSVKTVAHASEGLDFLGHRLFSRNGQARAEPSVGNTMRLAKRLHETDEKHAVFSNLSGKIEKSALLHSCADKFAVISGWKAAFASCHPETEGWQYLLAIEEGVHADLKAHGLCPSDLPAAAEPLKRQNRKFYYYKWFA</sequence>
<dbReference type="SUPFAM" id="SSF56672">
    <property type="entry name" value="DNA/RNA polymerases"/>
    <property type="match status" value="1"/>
</dbReference>
<keyword evidence="2" id="KW-0548">Nucleotidyltransferase</keyword>
<keyword evidence="2" id="KW-0695">RNA-directed DNA polymerase</keyword>
<reference evidence="2" key="2">
    <citation type="submission" date="2023-04" db="EMBL/GenBank/DDBJ databases">
        <title>'Rhodoalgimonas zhirmunskyi' gen. nov., isolated from a red alga.</title>
        <authorList>
            <person name="Nedashkovskaya O.I."/>
            <person name="Otstavnykh N.Y."/>
            <person name="Bystritskaya E.P."/>
            <person name="Balabanova L.A."/>
            <person name="Isaeva M.P."/>
        </authorList>
    </citation>
    <scope>NUCLEOTIDE SEQUENCE</scope>
    <source>
        <strain evidence="2">10Alg 79</strain>
    </source>
</reference>
<evidence type="ECO:0000259" key="1">
    <source>
        <dbReference type="PROSITE" id="PS50878"/>
    </source>
</evidence>
<dbReference type="InterPro" id="IPR043128">
    <property type="entry name" value="Rev_trsase/Diguanyl_cyclase"/>
</dbReference>
<accession>A0AAJ1U809</accession>
<dbReference type="Proteomes" id="UP001227162">
    <property type="component" value="Unassembled WGS sequence"/>
</dbReference>
<reference evidence="2" key="1">
    <citation type="submission" date="2022-07" db="EMBL/GenBank/DDBJ databases">
        <authorList>
            <person name="Otstavnykh N."/>
            <person name="Isaeva M."/>
            <person name="Bystritskaya E."/>
        </authorList>
    </citation>
    <scope>NUCLEOTIDE SEQUENCE</scope>
    <source>
        <strain evidence="2">10Alg 79</strain>
    </source>
</reference>
<dbReference type="InterPro" id="IPR043502">
    <property type="entry name" value="DNA/RNA_pol_sf"/>
</dbReference>
<evidence type="ECO:0000313" key="2">
    <source>
        <dbReference type="EMBL" id="MDQ2093003.1"/>
    </source>
</evidence>
<dbReference type="RefSeq" id="WP_317624609.1">
    <property type="nucleotide sequence ID" value="NZ_JANFFA010000001.1"/>
</dbReference>
<keyword evidence="3" id="KW-1185">Reference proteome</keyword>
<dbReference type="EMBL" id="JANFFA010000001">
    <property type="protein sequence ID" value="MDQ2093003.1"/>
    <property type="molecule type" value="Genomic_DNA"/>
</dbReference>
<protein>
    <submittedName>
        <fullName evidence="2">Reverse transcriptase domain-containing protein</fullName>
    </submittedName>
</protein>
<dbReference type="Pfam" id="PF00078">
    <property type="entry name" value="RVT_1"/>
    <property type="match status" value="1"/>
</dbReference>
<proteinExistence type="predicted"/>
<feature type="domain" description="Reverse transcriptase" evidence="1">
    <location>
        <begin position="88"/>
        <end position="318"/>
    </location>
</feature>
<dbReference type="AlphaFoldDB" id="A0AAJ1U809"/>
<evidence type="ECO:0000313" key="3">
    <source>
        <dbReference type="Proteomes" id="UP001227162"/>
    </source>
</evidence>
<keyword evidence="2" id="KW-0808">Transferase</keyword>
<dbReference type="InterPro" id="IPR000477">
    <property type="entry name" value="RT_dom"/>
</dbReference>
<organism evidence="2 3">
    <name type="scientific">Rhodalgimonas zhirmunskyi</name>
    <dbReference type="NCBI Taxonomy" id="2964767"/>
    <lineage>
        <taxon>Bacteria</taxon>
        <taxon>Pseudomonadati</taxon>
        <taxon>Pseudomonadota</taxon>
        <taxon>Alphaproteobacteria</taxon>
        <taxon>Rhodobacterales</taxon>
        <taxon>Roseobacteraceae</taxon>
        <taxon>Rhodalgimonas</taxon>
    </lineage>
</organism>
<dbReference type="Gene3D" id="3.10.10.10">
    <property type="entry name" value="HIV Type 1 Reverse Transcriptase, subunit A, domain 1"/>
    <property type="match status" value="1"/>
</dbReference>
<dbReference type="Gene3D" id="3.30.70.270">
    <property type="match status" value="1"/>
</dbReference>
<gene>
    <name evidence="2" type="ORF">NOI20_02655</name>
</gene>
<name>A0AAJ1U809_9RHOB</name>